<feature type="region of interest" description="Disordered" evidence="1">
    <location>
        <begin position="1"/>
        <end position="32"/>
    </location>
</feature>
<sequence length="71" mass="7679">MHTMPDTITSVMDSAQRQISDTGAAVTPKENQYNTSLCLPIKRQNGSSISTVGGPGEGLEQKDKIQTNMRL</sequence>
<proteinExistence type="predicted"/>
<evidence type="ECO:0000313" key="3">
    <source>
        <dbReference type="Proteomes" id="UP000324222"/>
    </source>
</evidence>
<evidence type="ECO:0000256" key="1">
    <source>
        <dbReference type="SAM" id="MobiDB-lite"/>
    </source>
</evidence>
<organism evidence="2 3">
    <name type="scientific">Portunus trituberculatus</name>
    <name type="common">Swimming crab</name>
    <name type="synonym">Neptunus trituberculatus</name>
    <dbReference type="NCBI Taxonomy" id="210409"/>
    <lineage>
        <taxon>Eukaryota</taxon>
        <taxon>Metazoa</taxon>
        <taxon>Ecdysozoa</taxon>
        <taxon>Arthropoda</taxon>
        <taxon>Crustacea</taxon>
        <taxon>Multicrustacea</taxon>
        <taxon>Malacostraca</taxon>
        <taxon>Eumalacostraca</taxon>
        <taxon>Eucarida</taxon>
        <taxon>Decapoda</taxon>
        <taxon>Pleocyemata</taxon>
        <taxon>Brachyura</taxon>
        <taxon>Eubrachyura</taxon>
        <taxon>Portunoidea</taxon>
        <taxon>Portunidae</taxon>
        <taxon>Portuninae</taxon>
        <taxon>Portunus</taxon>
    </lineage>
</organism>
<comment type="caution">
    <text evidence="2">The sequence shown here is derived from an EMBL/GenBank/DDBJ whole genome shotgun (WGS) entry which is preliminary data.</text>
</comment>
<gene>
    <name evidence="2" type="ORF">E2C01_044760</name>
</gene>
<dbReference type="EMBL" id="VSRR010009811">
    <property type="protein sequence ID" value="MPC50927.1"/>
    <property type="molecule type" value="Genomic_DNA"/>
</dbReference>
<accession>A0A5B7G021</accession>
<protein>
    <submittedName>
        <fullName evidence="2">Uncharacterized protein</fullName>
    </submittedName>
</protein>
<feature type="region of interest" description="Disordered" evidence="1">
    <location>
        <begin position="44"/>
        <end position="71"/>
    </location>
</feature>
<name>A0A5B7G021_PORTR</name>
<feature type="compositionally biased region" description="Polar residues" evidence="1">
    <location>
        <begin position="1"/>
        <end position="21"/>
    </location>
</feature>
<dbReference type="AlphaFoldDB" id="A0A5B7G021"/>
<keyword evidence="3" id="KW-1185">Reference proteome</keyword>
<reference evidence="2 3" key="1">
    <citation type="submission" date="2019-05" db="EMBL/GenBank/DDBJ databases">
        <title>Another draft genome of Portunus trituberculatus and its Hox gene families provides insights of decapod evolution.</title>
        <authorList>
            <person name="Jeong J.-H."/>
            <person name="Song I."/>
            <person name="Kim S."/>
            <person name="Choi T."/>
            <person name="Kim D."/>
            <person name="Ryu S."/>
            <person name="Kim W."/>
        </authorList>
    </citation>
    <scope>NUCLEOTIDE SEQUENCE [LARGE SCALE GENOMIC DNA]</scope>
    <source>
        <tissue evidence="2">Muscle</tissue>
    </source>
</reference>
<dbReference type="Proteomes" id="UP000324222">
    <property type="component" value="Unassembled WGS sequence"/>
</dbReference>
<evidence type="ECO:0000313" key="2">
    <source>
        <dbReference type="EMBL" id="MPC50927.1"/>
    </source>
</evidence>